<dbReference type="Pfam" id="PF09335">
    <property type="entry name" value="VTT_dom"/>
    <property type="match status" value="1"/>
</dbReference>
<comment type="caution">
    <text evidence="8">The sequence shown here is derived from an EMBL/GenBank/DDBJ whole genome shotgun (WGS) entry which is preliminary data.</text>
</comment>
<feature type="transmembrane region" description="Helical" evidence="6">
    <location>
        <begin position="7"/>
        <end position="28"/>
    </location>
</feature>
<evidence type="ECO:0000256" key="6">
    <source>
        <dbReference type="RuleBase" id="RU366058"/>
    </source>
</evidence>
<evidence type="ECO:0000256" key="2">
    <source>
        <dbReference type="ARBA" id="ARBA00022475"/>
    </source>
</evidence>
<evidence type="ECO:0000256" key="4">
    <source>
        <dbReference type="ARBA" id="ARBA00022989"/>
    </source>
</evidence>
<evidence type="ECO:0000256" key="5">
    <source>
        <dbReference type="ARBA" id="ARBA00023136"/>
    </source>
</evidence>
<comment type="subcellular location">
    <subcellularLocation>
        <location evidence="1 6">Cell membrane</location>
        <topology evidence="1 6">Multi-pass membrane protein</topology>
    </subcellularLocation>
</comment>
<keyword evidence="3 6" id="KW-0812">Transmembrane</keyword>
<reference evidence="8 9" key="1">
    <citation type="submission" date="2020-12" db="EMBL/GenBank/DDBJ databases">
        <title>Vagococcus allomyrinae sp. nov. and Enterococcus lavae sp. nov., isolated from the larvae of Allomyrina dichotoma.</title>
        <authorList>
            <person name="Lee S.D."/>
        </authorList>
    </citation>
    <scope>NUCLEOTIDE SEQUENCE [LARGE SCALE GENOMIC DNA]</scope>
    <source>
        <strain evidence="8 9">BWM-S5</strain>
    </source>
</reference>
<dbReference type="PANTHER" id="PTHR12677">
    <property type="entry name" value="GOLGI APPARATUS MEMBRANE PROTEIN TVP38-RELATED"/>
    <property type="match status" value="1"/>
</dbReference>
<organism evidence="8 9">
    <name type="scientific">Enterococcus larvae</name>
    <dbReference type="NCBI Taxonomy" id="2794352"/>
    <lineage>
        <taxon>Bacteria</taxon>
        <taxon>Bacillati</taxon>
        <taxon>Bacillota</taxon>
        <taxon>Bacilli</taxon>
        <taxon>Lactobacillales</taxon>
        <taxon>Enterococcaceae</taxon>
        <taxon>Enterococcus</taxon>
    </lineage>
</organism>
<keyword evidence="2 6" id="KW-1003">Cell membrane</keyword>
<keyword evidence="9" id="KW-1185">Reference proteome</keyword>
<keyword evidence="5 6" id="KW-0472">Membrane</keyword>
<dbReference type="EMBL" id="JAEDXU010000011">
    <property type="protein sequence ID" value="MBP1047996.1"/>
    <property type="molecule type" value="Genomic_DNA"/>
</dbReference>
<comment type="similarity">
    <text evidence="6">Belongs to the TVP38/TMEM64 family.</text>
</comment>
<dbReference type="Proteomes" id="UP000673375">
    <property type="component" value="Unassembled WGS sequence"/>
</dbReference>
<feature type="transmembrane region" description="Helical" evidence="6">
    <location>
        <begin position="48"/>
        <end position="70"/>
    </location>
</feature>
<name>A0ABS4CPD1_9ENTE</name>
<feature type="transmembrane region" description="Helical" evidence="6">
    <location>
        <begin position="138"/>
        <end position="158"/>
    </location>
</feature>
<gene>
    <name evidence="8" type="ORF">I6N96_17025</name>
</gene>
<dbReference type="RefSeq" id="WP_209558773.1">
    <property type="nucleotide sequence ID" value="NZ_JAEDXU010000011.1"/>
</dbReference>
<proteinExistence type="inferred from homology"/>
<sequence>MTRLQKFIRVLPFLGLFILFSLVLYGLHLGIFKSPVLLKNFIHQFGQWAILVFILLQIVQVVIPILPGGISSVAGMLMFGNIYGLIYSYIGLIIGEVLAFLLVRHYGKGFVKAILSPKKYEEFTDLVGTNDEKKIQKLLIWTLLIPFAPDDIVCLVAGMTDISFTKFLRIILLLKPWSIGVYSYIMVYLFEHHPF</sequence>
<evidence type="ECO:0000256" key="1">
    <source>
        <dbReference type="ARBA" id="ARBA00004651"/>
    </source>
</evidence>
<evidence type="ECO:0000313" key="9">
    <source>
        <dbReference type="Proteomes" id="UP000673375"/>
    </source>
</evidence>
<feature type="transmembrane region" description="Helical" evidence="6">
    <location>
        <begin position="82"/>
        <end position="103"/>
    </location>
</feature>
<protein>
    <recommendedName>
        <fullName evidence="6">TVP38/TMEM64 family membrane protein</fullName>
    </recommendedName>
</protein>
<evidence type="ECO:0000313" key="8">
    <source>
        <dbReference type="EMBL" id="MBP1047996.1"/>
    </source>
</evidence>
<dbReference type="InterPro" id="IPR015414">
    <property type="entry name" value="TMEM64"/>
</dbReference>
<feature type="transmembrane region" description="Helical" evidence="6">
    <location>
        <begin position="170"/>
        <end position="190"/>
    </location>
</feature>
<evidence type="ECO:0000256" key="3">
    <source>
        <dbReference type="ARBA" id="ARBA00022692"/>
    </source>
</evidence>
<evidence type="ECO:0000259" key="7">
    <source>
        <dbReference type="Pfam" id="PF09335"/>
    </source>
</evidence>
<feature type="domain" description="VTT" evidence="7">
    <location>
        <begin position="66"/>
        <end position="186"/>
    </location>
</feature>
<dbReference type="InterPro" id="IPR032816">
    <property type="entry name" value="VTT_dom"/>
</dbReference>
<accession>A0ABS4CPD1</accession>
<keyword evidence="4 6" id="KW-1133">Transmembrane helix</keyword>
<dbReference type="PANTHER" id="PTHR12677:SF49">
    <property type="entry name" value="TVP38_TMEM64 FAMILY MEMBRANE PROTEIN"/>
    <property type="match status" value="1"/>
</dbReference>